<keyword evidence="2" id="KW-1185">Reference proteome</keyword>
<gene>
    <name evidence="1" type="ORF">GOSPT_025_01090</name>
</gene>
<proteinExistence type="predicted"/>
<evidence type="ECO:0000313" key="2">
    <source>
        <dbReference type="Proteomes" id="UP000005845"/>
    </source>
</evidence>
<accession>H5TX67</accession>
<dbReference type="Proteomes" id="UP000005845">
    <property type="component" value="Unassembled WGS sequence"/>
</dbReference>
<dbReference type="EMBL" id="BAFC01000025">
    <property type="protein sequence ID" value="GAB38075.1"/>
    <property type="molecule type" value="Genomic_DNA"/>
</dbReference>
<sequence>MPRDPHAYPFHKEPEFDRLVQALAEAVTRHPAYSSASTIISAPSSRVTGESLAESLSLGVAKATGKNLIFATCRPHEPRKGPNPPDLSGMISVKALINGSCIVLDDVLHTGHTLNETARAALRAGATSVYGLVGAKTMRA</sequence>
<dbReference type="AlphaFoldDB" id="H5TX67"/>
<dbReference type="Gene3D" id="3.40.50.2020">
    <property type="match status" value="1"/>
</dbReference>
<name>H5TX67_9ACTN</name>
<comment type="caution">
    <text evidence="1">The sequence shown here is derived from an EMBL/GenBank/DDBJ whole genome shotgun (WGS) entry which is preliminary data.</text>
</comment>
<dbReference type="InterPro" id="IPR000836">
    <property type="entry name" value="PRTase_dom"/>
</dbReference>
<organism evidence="1 2">
    <name type="scientific">Gordonia sputi NBRC 100414</name>
    <dbReference type="NCBI Taxonomy" id="1089453"/>
    <lineage>
        <taxon>Bacteria</taxon>
        <taxon>Bacillati</taxon>
        <taxon>Actinomycetota</taxon>
        <taxon>Actinomycetes</taxon>
        <taxon>Mycobacteriales</taxon>
        <taxon>Gordoniaceae</taxon>
        <taxon>Gordonia</taxon>
    </lineage>
</organism>
<protein>
    <recommendedName>
        <fullName evidence="3">Phosphoribosyltransferase domain-containing protein</fullName>
    </recommendedName>
</protein>
<evidence type="ECO:0008006" key="3">
    <source>
        <dbReference type="Google" id="ProtNLM"/>
    </source>
</evidence>
<dbReference type="SUPFAM" id="SSF53271">
    <property type="entry name" value="PRTase-like"/>
    <property type="match status" value="1"/>
</dbReference>
<dbReference type="InterPro" id="IPR029057">
    <property type="entry name" value="PRTase-like"/>
</dbReference>
<dbReference type="CDD" id="cd06223">
    <property type="entry name" value="PRTases_typeI"/>
    <property type="match status" value="1"/>
</dbReference>
<reference evidence="1 2" key="1">
    <citation type="submission" date="2012-02" db="EMBL/GenBank/DDBJ databases">
        <title>Whole genome shotgun sequence of Gordonia sputi NBRC 100414.</title>
        <authorList>
            <person name="Yoshida I."/>
            <person name="Hosoyama A."/>
            <person name="Tsuchikane K."/>
            <person name="Katsumata H."/>
            <person name="Yamazaki S."/>
            <person name="Fujita N."/>
        </authorList>
    </citation>
    <scope>NUCLEOTIDE SEQUENCE [LARGE SCALE GENOMIC DNA]</scope>
    <source>
        <strain evidence="1 2">NBRC 100414</strain>
    </source>
</reference>
<evidence type="ECO:0000313" key="1">
    <source>
        <dbReference type="EMBL" id="GAB38075.1"/>
    </source>
</evidence>